<dbReference type="InterPro" id="IPR036942">
    <property type="entry name" value="Beta-barrel_TonB_sf"/>
</dbReference>
<dbReference type="InterPro" id="IPR037066">
    <property type="entry name" value="Plug_dom_sf"/>
</dbReference>
<dbReference type="GO" id="GO:0009279">
    <property type="term" value="C:cell outer membrane"/>
    <property type="evidence" value="ECO:0007669"/>
    <property type="project" value="UniProtKB-SubCell"/>
</dbReference>
<evidence type="ECO:0000256" key="4">
    <source>
        <dbReference type="ARBA" id="ARBA00022692"/>
    </source>
</evidence>
<dbReference type="Proteomes" id="UP000190989">
    <property type="component" value="Unassembled WGS sequence"/>
</dbReference>
<dbReference type="Gene3D" id="2.40.170.20">
    <property type="entry name" value="TonB-dependent receptor, beta-barrel domain"/>
    <property type="match status" value="1"/>
</dbReference>
<dbReference type="PANTHER" id="PTHR47234">
    <property type="match status" value="1"/>
</dbReference>
<evidence type="ECO:0000313" key="14">
    <source>
        <dbReference type="Proteomes" id="UP000190989"/>
    </source>
</evidence>
<keyword evidence="2 8" id="KW-0813">Transport</keyword>
<dbReference type="Pfam" id="PF07715">
    <property type="entry name" value="Plug"/>
    <property type="match status" value="1"/>
</dbReference>
<gene>
    <name evidence="13" type="ORF">SAMN06295987_1011347</name>
</gene>
<dbReference type="InterPro" id="IPR039426">
    <property type="entry name" value="TonB-dep_rcpt-like"/>
</dbReference>
<evidence type="ECO:0000256" key="5">
    <source>
        <dbReference type="ARBA" id="ARBA00023077"/>
    </source>
</evidence>
<evidence type="ECO:0000256" key="1">
    <source>
        <dbReference type="ARBA" id="ARBA00004571"/>
    </source>
</evidence>
<keyword evidence="10" id="KW-0732">Signal</keyword>
<keyword evidence="4 8" id="KW-0812">Transmembrane</keyword>
<evidence type="ECO:0000256" key="10">
    <source>
        <dbReference type="SAM" id="SignalP"/>
    </source>
</evidence>
<comment type="subcellular location">
    <subcellularLocation>
        <location evidence="1 8">Cell outer membrane</location>
        <topology evidence="1 8">Multi-pass membrane protein</topology>
    </subcellularLocation>
</comment>
<name>A0A1U6H653_9SPHN</name>
<evidence type="ECO:0000256" key="9">
    <source>
        <dbReference type="RuleBase" id="RU003357"/>
    </source>
</evidence>
<comment type="similarity">
    <text evidence="8 9">Belongs to the TonB-dependent receptor family.</text>
</comment>
<dbReference type="SUPFAM" id="SSF56935">
    <property type="entry name" value="Porins"/>
    <property type="match status" value="1"/>
</dbReference>
<feature type="domain" description="TonB-dependent receptor-like beta-barrel" evidence="11">
    <location>
        <begin position="408"/>
        <end position="897"/>
    </location>
</feature>
<evidence type="ECO:0000256" key="2">
    <source>
        <dbReference type="ARBA" id="ARBA00022448"/>
    </source>
</evidence>
<dbReference type="RefSeq" id="WP_079729795.1">
    <property type="nucleotide sequence ID" value="NZ_FVZE01000001.1"/>
</dbReference>
<keyword evidence="6 8" id="KW-0472">Membrane</keyword>
<feature type="chain" id="PRO_5013250809" evidence="10">
    <location>
        <begin position="26"/>
        <end position="928"/>
    </location>
</feature>
<dbReference type="InterPro" id="IPR012910">
    <property type="entry name" value="Plug_dom"/>
</dbReference>
<evidence type="ECO:0000256" key="3">
    <source>
        <dbReference type="ARBA" id="ARBA00022452"/>
    </source>
</evidence>
<evidence type="ECO:0000256" key="6">
    <source>
        <dbReference type="ARBA" id="ARBA00023136"/>
    </source>
</evidence>
<accession>A0A1U6H653</accession>
<evidence type="ECO:0000313" key="13">
    <source>
        <dbReference type="EMBL" id="SLJ91255.1"/>
    </source>
</evidence>
<dbReference type="InterPro" id="IPR000531">
    <property type="entry name" value="Beta-barrel_TonB"/>
</dbReference>
<reference evidence="14" key="1">
    <citation type="submission" date="2017-02" db="EMBL/GenBank/DDBJ databases">
        <authorList>
            <person name="Varghese N."/>
            <person name="Submissions S."/>
        </authorList>
    </citation>
    <scope>NUCLEOTIDE SEQUENCE [LARGE SCALE GENOMIC DNA]</scope>
    <source>
        <strain evidence="14">SM117</strain>
    </source>
</reference>
<keyword evidence="7 8" id="KW-0998">Cell outer membrane</keyword>
<dbReference type="Gene3D" id="2.170.130.10">
    <property type="entry name" value="TonB-dependent receptor, plug domain"/>
    <property type="match status" value="1"/>
</dbReference>
<keyword evidence="13" id="KW-0675">Receptor</keyword>
<dbReference type="EMBL" id="FVZE01000001">
    <property type="protein sequence ID" value="SLJ91255.1"/>
    <property type="molecule type" value="Genomic_DNA"/>
</dbReference>
<feature type="signal peptide" evidence="10">
    <location>
        <begin position="1"/>
        <end position="25"/>
    </location>
</feature>
<dbReference type="AlphaFoldDB" id="A0A1U6H653"/>
<dbReference type="PANTHER" id="PTHR47234:SF3">
    <property type="entry name" value="SECRETIN_TONB SHORT N-TERMINAL DOMAIN-CONTAINING PROTEIN"/>
    <property type="match status" value="1"/>
</dbReference>
<keyword evidence="3 8" id="KW-1134">Transmembrane beta strand</keyword>
<dbReference type="Pfam" id="PF00593">
    <property type="entry name" value="TonB_dep_Rec_b-barrel"/>
    <property type="match status" value="1"/>
</dbReference>
<dbReference type="PROSITE" id="PS52016">
    <property type="entry name" value="TONB_DEPENDENT_REC_3"/>
    <property type="match status" value="1"/>
</dbReference>
<organism evidence="13 14">
    <name type="scientific">Novosphingobium mathurense</name>
    <dbReference type="NCBI Taxonomy" id="428990"/>
    <lineage>
        <taxon>Bacteria</taxon>
        <taxon>Pseudomonadati</taxon>
        <taxon>Pseudomonadota</taxon>
        <taxon>Alphaproteobacteria</taxon>
        <taxon>Sphingomonadales</taxon>
        <taxon>Sphingomonadaceae</taxon>
        <taxon>Novosphingobium</taxon>
    </lineage>
</organism>
<proteinExistence type="inferred from homology"/>
<sequence>MSIRYRRRLLAGAAFACLLATPALAQQGPQPKPEPDPAASGPDQATIEEIIVTGSHIERAGFSAPTPVTVIGSDILETRAPSVLVDALKFLPAFRKTSTPTTAGVSVSGTGGQSFANLRGLDPRRTLVLFDGQRMVPTTNTETVDLALLPQIFVNRVDVVTGGASAAYGSDAVAGVVNFIVDSRFKGLDAQLETGISTHGDGASRKAALRWGGTLGSVHLIAGGEYYKNDGLDARSRDYFTAPYGVVSNPAYVAGNGQLPLILTRYNYTPNSTFGGLIVGGPLANTEFLSGGATRVITPCSPQTSTYQLCPGRRDDLPFNSYEAMLASPQERGTAFARATVDLGGDAEAYVDGLYGKSVTRFQTVPAATALNGLITIKNDNAFLPAQIRSQMAALGLTSFQLGRFSHDNGPTKATRTAEVWRLSAGLRMGLGAGWTLKASASYGESRLETLTYNTPIRARYAQAIDAVISPTTGQPVCRSTLTDPSNGCVPVNLFGVGSPSAAALGYFLGAAEADLRTRLTTLDASLSGEPFSTWAGPVSLAVGGQYRHESLAQTVDPLSAANAFIYTNPQPLSGAIDVVEGYAETVVPLARDLPFAHNLELNAAARVTHYSTSGTVATWKVGGNYEPVEGLRFRVTRSRDIRAPNIVELQSPRVMQTSNSPAIDPRNLQPISVSTFTSGNAGLVPEKADTFSAGVVVQPRFLPGFSLSVDYFDIKIDGAISQLALQPILNGCQAGDQNLCGFITRDATGKPVSVTSSYFNFQQIRTNGIDIEAAYRADLRRLGIASGGTLTLRGLANRLGKYDIGNAGVITNALGDINVFTLPRWTLDLSALYERGGTTLGMDASYLGSGNYQNSLIGQLQNNHIEGVWYLNLSAEQEIGWGEGRTFTLYGRIDNLLNREPPFGFGGGGGNYDRYGRFFKVGVRVRM</sequence>
<evidence type="ECO:0000259" key="12">
    <source>
        <dbReference type="Pfam" id="PF07715"/>
    </source>
</evidence>
<protein>
    <submittedName>
        <fullName evidence="13">TonB-dependent Receptor Plug Domain</fullName>
    </submittedName>
</protein>
<keyword evidence="14" id="KW-1185">Reference proteome</keyword>
<feature type="domain" description="TonB-dependent receptor plug" evidence="12">
    <location>
        <begin position="63"/>
        <end position="176"/>
    </location>
</feature>
<dbReference type="STRING" id="428990.SAMN06295987_1011347"/>
<evidence type="ECO:0000256" key="8">
    <source>
        <dbReference type="PROSITE-ProRule" id="PRU01360"/>
    </source>
</evidence>
<keyword evidence="5 9" id="KW-0798">TonB box</keyword>
<evidence type="ECO:0000259" key="11">
    <source>
        <dbReference type="Pfam" id="PF00593"/>
    </source>
</evidence>
<evidence type="ECO:0000256" key="7">
    <source>
        <dbReference type="ARBA" id="ARBA00023237"/>
    </source>
</evidence>